<reference evidence="1" key="1">
    <citation type="submission" date="2020-12" db="EMBL/GenBank/DDBJ databases">
        <authorList>
            <person name="Iha C."/>
        </authorList>
    </citation>
    <scope>NUCLEOTIDE SEQUENCE</scope>
</reference>
<evidence type="ECO:0000313" key="1">
    <source>
        <dbReference type="EMBL" id="CAD7702112.1"/>
    </source>
</evidence>
<organism evidence="1 2">
    <name type="scientific">Ostreobium quekettii</name>
    <dbReference type="NCBI Taxonomy" id="121088"/>
    <lineage>
        <taxon>Eukaryota</taxon>
        <taxon>Viridiplantae</taxon>
        <taxon>Chlorophyta</taxon>
        <taxon>core chlorophytes</taxon>
        <taxon>Ulvophyceae</taxon>
        <taxon>TCBD clade</taxon>
        <taxon>Bryopsidales</taxon>
        <taxon>Ostreobineae</taxon>
        <taxon>Ostreobiaceae</taxon>
        <taxon>Ostreobium</taxon>
    </lineage>
</organism>
<dbReference type="EMBL" id="CAJHUC010001711">
    <property type="protein sequence ID" value="CAD7702112.1"/>
    <property type="molecule type" value="Genomic_DNA"/>
</dbReference>
<protein>
    <submittedName>
        <fullName evidence="1">Uncharacterized protein</fullName>
    </submittedName>
</protein>
<proteinExistence type="predicted"/>
<accession>A0A8S1J4R0</accession>
<evidence type="ECO:0000313" key="2">
    <source>
        <dbReference type="Proteomes" id="UP000708148"/>
    </source>
</evidence>
<comment type="caution">
    <text evidence="1">The sequence shown here is derived from an EMBL/GenBank/DDBJ whole genome shotgun (WGS) entry which is preliminary data.</text>
</comment>
<name>A0A8S1J4R0_9CHLO</name>
<sequence>MPDSVNFTEIAPLALLNATCFIGLMFSPPFCFETCTEHIKNCLRPLQIPVFSVAAASRKWEAHRICVAAQAMLCVAYGSMLHIHLCLVTFQWLRVQWVVHEAWACLLPTYHAAMLSS</sequence>
<dbReference type="Proteomes" id="UP000708148">
    <property type="component" value="Unassembled WGS sequence"/>
</dbReference>
<keyword evidence="2" id="KW-1185">Reference proteome</keyword>
<dbReference type="AlphaFoldDB" id="A0A8S1J4R0"/>
<gene>
    <name evidence="1" type="ORF">OSTQU699_LOCUS7469</name>
</gene>